<evidence type="ECO:0000313" key="1">
    <source>
        <dbReference type="EMBL" id="OHA70188.1"/>
    </source>
</evidence>
<proteinExistence type="predicted"/>
<comment type="caution">
    <text evidence="1">The sequence shown here is derived from an EMBL/GenBank/DDBJ whole genome shotgun (WGS) entry which is preliminary data.</text>
</comment>
<protein>
    <recommendedName>
        <fullName evidence="3">PPM-type phosphatase domain-containing protein</fullName>
    </recommendedName>
</protein>
<dbReference type="Gene3D" id="3.60.40.10">
    <property type="entry name" value="PPM-type phosphatase domain"/>
    <property type="match status" value="1"/>
</dbReference>
<sequence length="294" mass="32890">MKISTIYDQGSALSQEDISYVSDHIFLVGDGVAPAFNSEHPLPKYNGITGNQLLIEAIRQIIPSIKSTEPSEIFGTLNEEARLLWTMHNLDSDQPAYLPGLTMSLMTVVKEEARFAAIGDARFIVLTTEGEIIMSKDQVRKHDTEMYSLIERFKREIANEKNVSLETVDAETNKAITREMWLRFFDPMVQARNQRCNQPGWYGLLNGQMAAHSMLEVVTLERKLVKKVILCTDGAVPYHSTKNMTDTEIADIIIGAYNTGGVNAVLNVARYLEAAHSHKTHINMAEVTVVGIDF</sequence>
<gene>
    <name evidence="1" type="ORF">A3F15_00410</name>
</gene>
<dbReference type="SUPFAM" id="SSF81606">
    <property type="entry name" value="PP2C-like"/>
    <property type="match status" value="1"/>
</dbReference>
<dbReference type="InterPro" id="IPR036457">
    <property type="entry name" value="PPM-type-like_dom_sf"/>
</dbReference>
<reference evidence="1 2" key="1">
    <citation type="journal article" date="2016" name="Nat. Commun.">
        <title>Thousands of microbial genomes shed light on interconnected biogeochemical processes in an aquifer system.</title>
        <authorList>
            <person name="Anantharaman K."/>
            <person name="Brown C.T."/>
            <person name="Hug L.A."/>
            <person name="Sharon I."/>
            <person name="Castelle C.J."/>
            <person name="Probst A.J."/>
            <person name="Thomas B.C."/>
            <person name="Singh A."/>
            <person name="Wilkins M.J."/>
            <person name="Karaoz U."/>
            <person name="Brodie E.L."/>
            <person name="Williams K.H."/>
            <person name="Hubbard S.S."/>
            <person name="Banfield J.F."/>
        </authorList>
    </citation>
    <scope>NUCLEOTIDE SEQUENCE [LARGE SCALE GENOMIC DNA]</scope>
</reference>
<dbReference type="Proteomes" id="UP000177078">
    <property type="component" value="Unassembled WGS sequence"/>
</dbReference>
<dbReference type="STRING" id="1802457.A3F15_00410"/>
<accession>A0A1G2RCD6</accession>
<organism evidence="1 2">
    <name type="scientific">Candidatus Wildermuthbacteria bacterium RIFCSPHIGHO2_12_FULL_40_12</name>
    <dbReference type="NCBI Taxonomy" id="1802457"/>
    <lineage>
        <taxon>Bacteria</taxon>
        <taxon>Candidatus Wildermuthiibacteriota</taxon>
    </lineage>
</organism>
<name>A0A1G2RCD6_9BACT</name>
<dbReference type="AlphaFoldDB" id="A0A1G2RCD6"/>
<evidence type="ECO:0008006" key="3">
    <source>
        <dbReference type="Google" id="ProtNLM"/>
    </source>
</evidence>
<dbReference type="EMBL" id="MHUC01000035">
    <property type="protein sequence ID" value="OHA70188.1"/>
    <property type="molecule type" value="Genomic_DNA"/>
</dbReference>
<evidence type="ECO:0000313" key="2">
    <source>
        <dbReference type="Proteomes" id="UP000177078"/>
    </source>
</evidence>